<evidence type="ECO:0000256" key="8">
    <source>
        <dbReference type="ARBA" id="ARBA00067814"/>
    </source>
</evidence>
<gene>
    <name evidence="11" type="ORF">NA56DRAFT_659748</name>
</gene>
<dbReference type="InterPro" id="IPR019585">
    <property type="entry name" value="Rpn7/CSN1"/>
</dbReference>
<dbReference type="OrthoDB" id="422427at2759"/>
<keyword evidence="7" id="KW-0539">Nucleus</keyword>
<dbReference type="FunFam" id="1.25.40.570:FF:000022">
    <property type="entry name" value="COP9 signalosome complex subunit 1"/>
    <property type="match status" value="1"/>
</dbReference>
<keyword evidence="6" id="KW-0736">Signalosome</keyword>
<dbReference type="Pfam" id="PF01399">
    <property type="entry name" value="PCI"/>
    <property type="match status" value="1"/>
</dbReference>
<evidence type="ECO:0000259" key="10">
    <source>
        <dbReference type="PROSITE" id="PS50250"/>
    </source>
</evidence>
<comment type="subunit">
    <text evidence="4">Component of the COP9 signalosome (CSN) complex.</text>
</comment>
<feature type="compositionally biased region" description="Polar residues" evidence="9">
    <location>
        <begin position="1"/>
        <end position="14"/>
    </location>
</feature>
<dbReference type="PANTHER" id="PTHR14145">
    <property type="entry name" value="26S PROTESOME SUBUNIT 6"/>
    <property type="match status" value="1"/>
</dbReference>
<dbReference type="EMBL" id="KZ613485">
    <property type="protein sequence ID" value="PMD20247.1"/>
    <property type="molecule type" value="Genomic_DNA"/>
</dbReference>
<keyword evidence="11" id="KW-0647">Proteasome</keyword>
<evidence type="ECO:0000313" key="12">
    <source>
        <dbReference type="Proteomes" id="UP000235672"/>
    </source>
</evidence>
<evidence type="ECO:0000256" key="2">
    <source>
        <dbReference type="ARBA" id="ARBA00004496"/>
    </source>
</evidence>
<keyword evidence="5" id="KW-0963">Cytoplasm</keyword>
<dbReference type="GO" id="GO:0005737">
    <property type="term" value="C:cytoplasm"/>
    <property type="evidence" value="ECO:0007669"/>
    <property type="project" value="UniProtKB-SubCell"/>
</dbReference>
<keyword evidence="12" id="KW-1185">Reference proteome</keyword>
<dbReference type="InterPro" id="IPR036390">
    <property type="entry name" value="WH_DNA-bd_sf"/>
</dbReference>
<evidence type="ECO:0000313" key="11">
    <source>
        <dbReference type="EMBL" id="PMD20247.1"/>
    </source>
</evidence>
<comment type="similarity">
    <text evidence="3">Belongs to the CSN1 family.</text>
</comment>
<name>A0A2J6Q1U8_9HELO</name>
<dbReference type="PANTHER" id="PTHR14145:SF2">
    <property type="entry name" value="COP9 SIGNALOSOME COMPLEX SUBUNIT 1"/>
    <property type="match status" value="1"/>
</dbReference>
<evidence type="ECO:0000256" key="4">
    <source>
        <dbReference type="ARBA" id="ARBA00011098"/>
    </source>
</evidence>
<dbReference type="GO" id="GO:0008180">
    <property type="term" value="C:COP9 signalosome"/>
    <property type="evidence" value="ECO:0007669"/>
    <property type="project" value="UniProtKB-KW"/>
</dbReference>
<dbReference type="SUPFAM" id="SSF46785">
    <property type="entry name" value="Winged helix' DNA-binding domain"/>
    <property type="match status" value="1"/>
</dbReference>
<evidence type="ECO:0000256" key="9">
    <source>
        <dbReference type="SAM" id="MobiDB-lite"/>
    </source>
</evidence>
<proteinExistence type="inferred from homology"/>
<accession>A0A2J6Q1U8</accession>
<dbReference type="STRING" id="1745343.A0A2J6Q1U8"/>
<dbReference type="Proteomes" id="UP000235672">
    <property type="component" value="Unassembled WGS sequence"/>
</dbReference>
<dbReference type="InterPro" id="IPR000717">
    <property type="entry name" value="PCI_dom"/>
</dbReference>
<evidence type="ECO:0000256" key="5">
    <source>
        <dbReference type="ARBA" id="ARBA00022490"/>
    </source>
</evidence>
<evidence type="ECO:0000256" key="7">
    <source>
        <dbReference type="ARBA" id="ARBA00023242"/>
    </source>
</evidence>
<dbReference type="InterPro" id="IPR045135">
    <property type="entry name" value="Rpn7_N"/>
</dbReference>
<evidence type="ECO:0000256" key="6">
    <source>
        <dbReference type="ARBA" id="ARBA00022790"/>
    </source>
</evidence>
<comment type="subcellular location">
    <subcellularLocation>
        <location evidence="2">Cytoplasm</location>
    </subcellularLocation>
    <subcellularLocation>
        <location evidence="1">Nucleus</location>
    </subcellularLocation>
</comment>
<feature type="domain" description="PCI" evidence="10">
    <location>
        <begin position="221"/>
        <end position="405"/>
    </location>
</feature>
<dbReference type="SMART" id="SM00088">
    <property type="entry name" value="PINT"/>
    <property type="match status" value="1"/>
</dbReference>
<dbReference type="PROSITE" id="PS50250">
    <property type="entry name" value="PCI"/>
    <property type="match status" value="1"/>
</dbReference>
<dbReference type="Pfam" id="PF10602">
    <property type="entry name" value="RPN7"/>
    <property type="match status" value="1"/>
</dbReference>
<reference evidence="11 12" key="1">
    <citation type="submission" date="2016-05" db="EMBL/GenBank/DDBJ databases">
        <title>A degradative enzymes factory behind the ericoid mycorrhizal symbiosis.</title>
        <authorList>
            <consortium name="DOE Joint Genome Institute"/>
            <person name="Martino E."/>
            <person name="Morin E."/>
            <person name="Grelet G."/>
            <person name="Kuo A."/>
            <person name="Kohler A."/>
            <person name="Daghino S."/>
            <person name="Barry K."/>
            <person name="Choi C."/>
            <person name="Cichocki N."/>
            <person name="Clum A."/>
            <person name="Copeland A."/>
            <person name="Hainaut M."/>
            <person name="Haridas S."/>
            <person name="Labutti K."/>
            <person name="Lindquist E."/>
            <person name="Lipzen A."/>
            <person name="Khouja H.-R."/>
            <person name="Murat C."/>
            <person name="Ohm R."/>
            <person name="Olson A."/>
            <person name="Spatafora J."/>
            <person name="Veneault-Fourrey C."/>
            <person name="Henrissat B."/>
            <person name="Grigoriev I."/>
            <person name="Martin F."/>
            <person name="Perotto S."/>
        </authorList>
    </citation>
    <scope>NUCLEOTIDE SEQUENCE [LARGE SCALE GENOMIC DNA]</scope>
    <source>
        <strain evidence="11 12">UAMH 7357</strain>
    </source>
</reference>
<dbReference type="GO" id="GO:0000502">
    <property type="term" value="C:proteasome complex"/>
    <property type="evidence" value="ECO:0007669"/>
    <property type="project" value="UniProtKB-KW"/>
</dbReference>
<organism evidence="11 12">
    <name type="scientific">Hyaloscypha hepaticicola</name>
    <dbReference type="NCBI Taxonomy" id="2082293"/>
    <lineage>
        <taxon>Eukaryota</taxon>
        <taxon>Fungi</taxon>
        <taxon>Dikarya</taxon>
        <taxon>Ascomycota</taxon>
        <taxon>Pezizomycotina</taxon>
        <taxon>Leotiomycetes</taxon>
        <taxon>Helotiales</taxon>
        <taxon>Hyaloscyphaceae</taxon>
        <taxon>Hyaloscypha</taxon>
    </lineage>
</organism>
<protein>
    <recommendedName>
        <fullName evidence="8">COP9 signalosome complex subunit 1</fullName>
    </recommendedName>
</protein>
<sequence>MSQTQGLPASPTQSRSKKNLLVSDPPKFDLESYIANYKGRTRLERLILIGTCSSYLGVEALKLAVREAKKGKDIKRYLEAQNHLETIGPQEPEAIRDKAWIEKTEKQNQAETQRLEAELKGYKNNLIKESIRMGNEDLGKHYQAIGDLPRAFDSFSRMRQDVSMTKHIIDISQHLIGVAVEQKNWVAVSSNVQKIRGVMTSEDEQFLQPYLYTTEGLAFMDSGEYYNAALRFLQTQPGLGGTSAPGAIPGGSVCNTIISPNDVAVYGGLCALATMERNELHSQVLENSKFRTYLELEPHIRRAITFFVNSRYSACLSILEAYRTDYWLDIHLQKHIDEIYHLVRSKSIVQYFIPFSCVTLDSLNAAFVPAGKTIDKELAMMIQRKDLEARIDTQNRLLTSVPSAPRSALQTSTLETAKEYEREARRRIQHMNIVGADLEIKGGKRGGLAPIDDLFDNGRELRSRNTHPGGF</sequence>
<evidence type="ECO:0000256" key="1">
    <source>
        <dbReference type="ARBA" id="ARBA00004123"/>
    </source>
</evidence>
<dbReference type="AlphaFoldDB" id="A0A2J6Q1U8"/>
<evidence type="ECO:0000256" key="3">
    <source>
        <dbReference type="ARBA" id="ARBA00008793"/>
    </source>
</evidence>
<feature type="region of interest" description="Disordered" evidence="9">
    <location>
        <begin position="1"/>
        <end position="23"/>
    </location>
</feature>
<dbReference type="Gene3D" id="1.25.40.570">
    <property type="match status" value="1"/>
</dbReference>